<feature type="binding site" evidence="9">
    <location>
        <position position="38"/>
    </location>
    <ligand>
        <name>substrate</name>
    </ligand>
</feature>
<dbReference type="InterPro" id="IPR015422">
    <property type="entry name" value="PyrdxlP-dep_Trfase_small"/>
</dbReference>
<dbReference type="CDD" id="cd03109">
    <property type="entry name" value="DTBS"/>
    <property type="match status" value="1"/>
</dbReference>
<dbReference type="GO" id="GO:0030170">
    <property type="term" value="F:pyridoxal phosphate binding"/>
    <property type="evidence" value="ECO:0007669"/>
    <property type="project" value="UniProtKB-UniRule"/>
</dbReference>
<feature type="binding site" evidence="10">
    <location>
        <position position="450"/>
    </location>
    <ligand>
        <name>pyridoxal 5'-phosphate</name>
        <dbReference type="ChEBI" id="CHEBI:597326"/>
    </ligand>
</feature>
<dbReference type="RefSeq" id="WP_149112445.1">
    <property type="nucleotide sequence ID" value="NZ_CP042425.1"/>
</dbReference>
<evidence type="ECO:0000256" key="4">
    <source>
        <dbReference type="ARBA" id="ARBA00022679"/>
    </source>
</evidence>
<keyword evidence="12" id="KW-1185">Reference proteome</keyword>
<dbReference type="GO" id="GO:0005524">
    <property type="term" value="F:ATP binding"/>
    <property type="evidence" value="ECO:0007669"/>
    <property type="project" value="UniProtKB-UniRule"/>
</dbReference>
<dbReference type="EMBL" id="CP042425">
    <property type="protein sequence ID" value="QEL17892.1"/>
    <property type="molecule type" value="Genomic_DNA"/>
</dbReference>
<dbReference type="PANTHER" id="PTHR42684:SF3">
    <property type="entry name" value="ADENOSYLMETHIONINE-8-AMINO-7-OXONONANOATE AMINOTRANSFERASE"/>
    <property type="match status" value="1"/>
</dbReference>
<feature type="binding site" evidence="9">
    <location>
        <begin position="99"/>
        <end position="102"/>
    </location>
    <ligand>
        <name>ATP</name>
        <dbReference type="ChEBI" id="CHEBI:30616"/>
    </ligand>
</feature>
<feature type="modified residue" description="N6-(pyridoxal phosphate)lysine" evidence="10">
    <location>
        <position position="478"/>
    </location>
</feature>
<dbReference type="SUPFAM" id="SSF52540">
    <property type="entry name" value="P-loop containing nucleoside triphosphate hydrolases"/>
    <property type="match status" value="1"/>
</dbReference>
<dbReference type="InterPro" id="IPR015424">
    <property type="entry name" value="PyrdxlP-dep_Trfase"/>
</dbReference>
<comment type="pathway">
    <text evidence="2 10">Cofactor biosynthesis; biotin biosynthesis; 7,8-diaminononanoate from 8-amino-7-oxononanoate (SAM route): step 1/1.</text>
</comment>
<dbReference type="Gene3D" id="3.90.1150.10">
    <property type="entry name" value="Aspartate Aminotransferase, domain 1"/>
    <property type="match status" value="1"/>
</dbReference>
<keyword evidence="7 10" id="KW-0663">Pyridoxal phosphate</keyword>
<sequence length="627" mass="68588">MRDVVVIGTDTDAGKTTFSLLFLAAFGTEFAYWKPVETGPSDTETVRRLLPDTTIFPPHARFETPVAPPLAAAIAGQRMPPPRDVARQKPASPQPLLIESFGSPLSPFTDEELQTEFLRELRAPLWLIGSSAVGAVGRTLQAVRSLKAEGLSVSAVILLGDSDEYAVGQIQRHEPQLTVVSLPRPREWTAEGIREAAGGCREQLATLRASRIEPTPLAENELIAHDRQFVWHPYTSLCDPLDPLPVVSAEREFLNLADGRRLIDASSSWWTILHGHRHPPLMHALRQATRSLDHVLFAGATHPHAVELAGMLLRSTPWDGGRVFYSDNGSTAVEVALKMAYQCWCHRGETQRTLFVGFDDCYHGDTFGAMAVSRDPVFFGRFEPLLFRTARVPVSAERLDEFLANHAAEVAAVIIEPLVQGAGGMKFYTPAELWAIWEVTRRHGVLFIVDEVMTANRMGTIWAFEQAGVSPDLICAAKTLTGGVLPLAATLASPNVAHAFDTADRTRTFFHGHSFTANPLACAVAVANWKLIEGGTWKCDAERINRFWHAKLPGARICGTIAAVDVPASGGYLAEVGPKIRQLAIEHGVLLRPLGNVVYAMPPLCTSDESLARIADVMRHVVTPRSL</sequence>
<comment type="pathway">
    <text evidence="9">Cofactor biosynthesis; biotin biosynthesis; biotin from 7,8-diaminononanoate: step 1/2.</text>
</comment>
<evidence type="ECO:0000256" key="6">
    <source>
        <dbReference type="ARBA" id="ARBA00022756"/>
    </source>
</evidence>
<evidence type="ECO:0000256" key="7">
    <source>
        <dbReference type="ARBA" id="ARBA00022898"/>
    </source>
</evidence>
<comment type="cofactor">
    <cofactor evidence="9">
        <name>Mg(2+)</name>
        <dbReference type="ChEBI" id="CHEBI:18420"/>
    </cofactor>
</comment>
<organism evidence="11 12">
    <name type="scientific">Limnoglobus roseus</name>
    <dbReference type="NCBI Taxonomy" id="2598579"/>
    <lineage>
        <taxon>Bacteria</taxon>
        <taxon>Pseudomonadati</taxon>
        <taxon>Planctomycetota</taxon>
        <taxon>Planctomycetia</taxon>
        <taxon>Gemmatales</taxon>
        <taxon>Gemmataceae</taxon>
        <taxon>Limnoglobus</taxon>
    </lineage>
</organism>
<protein>
    <recommendedName>
        <fullName evidence="9 10">Multifunctional fusion protein</fullName>
    </recommendedName>
    <domain>
        <recommendedName>
            <fullName evidence="10">Adenosylmethionine-8-amino-7-oxononanoate aminotransferase</fullName>
            <ecNumber evidence="10">2.6.1.62</ecNumber>
        </recommendedName>
        <alternativeName>
            <fullName evidence="10">7,8-diamino-pelargonic acid aminotransferase</fullName>
        </alternativeName>
        <alternativeName>
            <fullName evidence="10">7,8-diaminononanoate synthase</fullName>
        </alternativeName>
        <alternativeName>
            <fullName evidence="10">Diaminopelargonic acid synthase</fullName>
            <shortName evidence="10">DANS</shortName>
            <shortName evidence="10">DAPA AT</shortName>
            <shortName evidence="10">DAPA aminotransferase</shortName>
        </alternativeName>
    </domain>
    <domain>
        <recommendedName>
            <fullName evidence="9">ATP-dependent dethiobiotin synthetase BioD</fullName>
            <ecNumber evidence="9">6.3.3.3</ecNumber>
        </recommendedName>
        <alternativeName>
            <fullName evidence="9">DTB synthetase</fullName>
        </alternativeName>
        <alternativeName>
            <fullName evidence="9">Dethiobiotin synthase</fullName>
            <shortName evidence="9">DTBS</shortName>
        </alternativeName>
    </domain>
</protein>
<comment type="cofactor">
    <cofactor evidence="1 10">
        <name>pyridoxal 5'-phosphate</name>
        <dbReference type="ChEBI" id="CHEBI:597326"/>
    </cofactor>
</comment>
<keyword evidence="9" id="KW-0460">Magnesium</keyword>
<feature type="binding site" evidence="10">
    <location>
        <position position="592"/>
    </location>
    <ligand>
        <name>substrate</name>
    </ligand>
</feature>
<accession>A0A5C1AJL3</accession>
<dbReference type="CDD" id="cd00610">
    <property type="entry name" value="OAT_like"/>
    <property type="match status" value="1"/>
</dbReference>
<evidence type="ECO:0000256" key="1">
    <source>
        <dbReference type="ARBA" id="ARBA00001933"/>
    </source>
</evidence>
<comment type="subcellular location">
    <subcellularLocation>
        <location evidence="9">Cytoplasm</location>
    </subcellularLocation>
</comment>
<keyword evidence="4 10" id="KW-0808">Transferase</keyword>
<name>A0A5C1AJL3_9BACT</name>
<comment type="subunit">
    <text evidence="9">Homodimer.</text>
</comment>
<dbReference type="EC" id="2.6.1.62" evidence="10"/>
<dbReference type="Pfam" id="PF00202">
    <property type="entry name" value="Aminotran_3"/>
    <property type="match status" value="1"/>
</dbReference>
<dbReference type="GO" id="GO:0004141">
    <property type="term" value="F:dethiobiotin synthase activity"/>
    <property type="evidence" value="ECO:0007669"/>
    <property type="project" value="UniProtKB-UniRule"/>
</dbReference>
<proteinExistence type="inferred from homology"/>
<dbReference type="Pfam" id="PF13500">
    <property type="entry name" value="AAA_26"/>
    <property type="match status" value="1"/>
</dbReference>
<comment type="catalytic activity">
    <reaction evidence="9">
        <text>(7R,8S)-7,8-diammoniononanoate + CO2 + ATP = (4R,5S)-dethiobiotin + ADP + phosphate + 3 H(+)</text>
        <dbReference type="Rhea" id="RHEA:15805"/>
        <dbReference type="ChEBI" id="CHEBI:15378"/>
        <dbReference type="ChEBI" id="CHEBI:16526"/>
        <dbReference type="ChEBI" id="CHEBI:30616"/>
        <dbReference type="ChEBI" id="CHEBI:43474"/>
        <dbReference type="ChEBI" id="CHEBI:149469"/>
        <dbReference type="ChEBI" id="CHEBI:149473"/>
        <dbReference type="ChEBI" id="CHEBI:456216"/>
        <dbReference type="EC" id="6.3.3.3"/>
    </reaction>
</comment>
<keyword evidence="9" id="KW-0067">ATP-binding</keyword>
<reference evidence="12" key="1">
    <citation type="submission" date="2019-08" db="EMBL/GenBank/DDBJ databases">
        <title>Limnoglobus roseus gen. nov., sp. nov., a novel freshwater planctomycete with a giant genome from the family Gemmataceae.</title>
        <authorList>
            <person name="Kulichevskaya I.S."/>
            <person name="Naumoff D.G."/>
            <person name="Miroshnikov K."/>
            <person name="Ivanova A."/>
            <person name="Philippov D.A."/>
            <person name="Hakobyan A."/>
            <person name="Rijpstra I.C."/>
            <person name="Sinninghe Damste J.S."/>
            <person name="Liesack W."/>
            <person name="Dedysh S.N."/>
        </authorList>
    </citation>
    <scope>NUCLEOTIDE SEQUENCE [LARGE SCALE GENOMIC DNA]</scope>
    <source>
        <strain evidence="12">PX52</strain>
    </source>
</reference>
<dbReference type="SUPFAM" id="SSF53383">
    <property type="entry name" value="PLP-dependent transferases"/>
    <property type="match status" value="1"/>
</dbReference>
<evidence type="ECO:0000313" key="11">
    <source>
        <dbReference type="EMBL" id="QEL17892.1"/>
    </source>
</evidence>
<feature type="binding site" evidence="9">
    <location>
        <position position="99"/>
    </location>
    <ligand>
        <name>Mg(2+)</name>
        <dbReference type="ChEBI" id="CHEBI:18420"/>
    </ligand>
</feature>
<feature type="binding site" evidence="10">
    <location>
        <position position="269"/>
    </location>
    <ligand>
        <name>substrate</name>
    </ligand>
</feature>
<dbReference type="HAMAP" id="MF_00336">
    <property type="entry name" value="BioD"/>
    <property type="match status" value="1"/>
</dbReference>
<feature type="binding site" evidence="10">
    <location>
        <position position="362"/>
    </location>
    <ligand>
        <name>substrate</name>
    </ligand>
</feature>
<feature type="binding site" evidence="9">
    <location>
        <position position="16"/>
    </location>
    <ligand>
        <name>Mg(2+)</name>
        <dbReference type="ChEBI" id="CHEBI:18420"/>
    </ligand>
</feature>
<dbReference type="KEGG" id="lrs:PX52LOC_04904"/>
<feature type="binding site" evidence="9">
    <location>
        <position position="42"/>
    </location>
    <ligand>
        <name>Mg(2+)</name>
        <dbReference type="ChEBI" id="CHEBI:18420"/>
    </ligand>
</feature>
<feature type="binding site" evidence="10">
    <location>
        <position position="478"/>
    </location>
    <ligand>
        <name>substrate</name>
    </ligand>
</feature>
<keyword evidence="5 10" id="KW-0949">S-adenosyl-L-methionine</keyword>
<dbReference type="GO" id="GO:0000287">
    <property type="term" value="F:magnesium ion binding"/>
    <property type="evidence" value="ECO:0007669"/>
    <property type="project" value="UniProtKB-UniRule"/>
</dbReference>
<comment type="similarity">
    <text evidence="10">Belongs to the class-III pyridoxal-phosphate-dependent aminotransferase family. BioA subfamily.</text>
</comment>
<gene>
    <name evidence="10 11" type="primary">bioA</name>
    <name evidence="9" type="synonym">bioD</name>
    <name evidence="11" type="ORF">PX52LOC_04904</name>
</gene>
<feature type="binding site" evidence="9">
    <location>
        <position position="42"/>
    </location>
    <ligand>
        <name>ATP</name>
        <dbReference type="ChEBI" id="CHEBI:30616"/>
    </ligand>
</feature>
<evidence type="ECO:0000256" key="9">
    <source>
        <dbReference type="HAMAP-Rule" id="MF_00336"/>
    </source>
</evidence>
<dbReference type="PROSITE" id="PS00600">
    <property type="entry name" value="AA_TRANSFER_CLASS_3"/>
    <property type="match status" value="1"/>
</dbReference>
<comment type="catalytic activity">
    <reaction evidence="8 10">
        <text>(8S)-8-amino-7-oxononanoate + S-adenosyl-L-methionine = S-adenosyl-4-methylsulfanyl-2-oxobutanoate + (7R,8S)-7,8-diammoniononanoate</text>
        <dbReference type="Rhea" id="RHEA:16861"/>
        <dbReference type="ChEBI" id="CHEBI:16490"/>
        <dbReference type="ChEBI" id="CHEBI:59789"/>
        <dbReference type="ChEBI" id="CHEBI:149468"/>
        <dbReference type="ChEBI" id="CHEBI:149469"/>
        <dbReference type="EC" id="2.6.1.62"/>
    </reaction>
</comment>
<evidence type="ECO:0000313" key="12">
    <source>
        <dbReference type="Proteomes" id="UP000324974"/>
    </source>
</evidence>
<feature type="binding site" evidence="10">
    <location>
        <position position="512"/>
    </location>
    <ligand>
        <name>substrate</name>
    </ligand>
</feature>
<comment type="function">
    <text evidence="10">Catalyzes the transfer of the alpha-amino group from S-adenosyl-L-methionine (SAM) to 7-keto-8-aminopelargonic acid (KAPA) to form 7,8-diaminopelargonic acid (DAPA). It is the only aminotransferase known to utilize SAM as an amino donor.</text>
</comment>
<dbReference type="AlphaFoldDB" id="A0A5C1AJL3"/>
<feature type="active site" evidence="9">
    <location>
        <position position="34"/>
    </location>
</feature>
<evidence type="ECO:0000256" key="5">
    <source>
        <dbReference type="ARBA" id="ARBA00022691"/>
    </source>
</evidence>
<evidence type="ECO:0000256" key="3">
    <source>
        <dbReference type="ARBA" id="ARBA00022576"/>
    </source>
</evidence>
<dbReference type="InterPro" id="IPR049704">
    <property type="entry name" value="Aminotrans_3_PPA_site"/>
</dbReference>
<evidence type="ECO:0000256" key="2">
    <source>
        <dbReference type="ARBA" id="ARBA00005063"/>
    </source>
</evidence>
<dbReference type="InterPro" id="IPR004472">
    <property type="entry name" value="DTB_synth_BioD"/>
</dbReference>
<dbReference type="GO" id="GO:0004015">
    <property type="term" value="F:adenosylmethionine-8-amino-7-oxononanoate transaminase activity"/>
    <property type="evidence" value="ECO:0007669"/>
    <property type="project" value="UniProtKB-UniRule"/>
</dbReference>
<feature type="binding site" evidence="10">
    <location>
        <begin position="513"/>
        <end position="514"/>
    </location>
    <ligand>
        <name>pyridoxal 5'-phosphate</name>
        <dbReference type="ChEBI" id="CHEBI:597326"/>
    </ligand>
</feature>
<keyword evidence="3 10" id="KW-0032">Aminotransferase</keyword>
<keyword evidence="9" id="KW-0436">Ligase</keyword>
<feature type="site" description="Participates in the substrate recognition with KAPA and in a stacking interaction with the adenine ring of SAM" evidence="10">
    <location>
        <position position="234"/>
    </location>
</feature>
<dbReference type="NCBIfam" id="TIGR00508">
    <property type="entry name" value="bioA"/>
    <property type="match status" value="1"/>
</dbReference>
<dbReference type="GO" id="GO:0009102">
    <property type="term" value="P:biotin biosynthetic process"/>
    <property type="evidence" value="ECO:0007669"/>
    <property type="project" value="UniProtKB-UniRule"/>
</dbReference>
<evidence type="ECO:0000256" key="10">
    <source>
        <dbReference type="HAMAP-Rule" id="MF_00834"/>
    </source>
</evidence>
<dbReference type="HAMAP" id="MF_00834">
    <property type="entry name" value="BioA"/>
    <property type="match status" value="1"/>
</dbReference>
<dbReference type="Gene3D" id="3.40.640.10">
    <property type="entry name" value="Type I PLP-dependent aspartate aminotransferase-like (Major domain)"/>
    <property type="match status" value="1"/>
</dbReference>
<keyword evidence="6 9" id="KW-0093">Biotin biosynthesis</keyword>
<comment type="function">
    <text evidence="9">Catalyzes a mechanistically unusual reaction, the ATP-dependent insertion of CO2 between the N7 and N8 nitrogen atoms of 7,8-diaminopelargonic acid (DAPA, also called 7,8-diammoniononanoate) to form a ureido ring.</text>
</comment>
<dbReference type="InterPro" id="IPR005815">
    <property type="entry name" value="BioA"/>
</dbReference>
<dbReference type="UniPathway" id="UPA00078">
    <property type="reaction ID" value="UER00160"/>
</dbReference>
<dbReference type="InterPro" id="IPR015421">
    <property type="entry name" value="PyrdxlP-dep_Trfase_major"/>
</dbReference>
<dbReference type="EC" id="6.3.3.3" evidence="9"/>
<comment type="similarity">
    <text evidence="9">Belongs to the dethiobiotin synthetase family.</text>
</comment>
<feature type="binding site" evidence="9">
    <location>
        <begin position="12"/>
        <end position="17"/>
    </location>
    <ligand>
        <name>ATP</name>
        <dbReference type="ChEBI" id="CHEBI:30616"/>
    </ligand>
</feature>
<dbReference type="InterPro" id="IPR027417">
    <property type="entry name" value="P-loop_NTPase"/>
</dbReference>
<dbReference type="Proteomes" id="UP000324974">
    <property type="component" value="Chromosome"/>
</dbReference>
<dbReference type="InterPro" id="IPR005814">
    <property type="entry name" value="Aminotrans_3"/>
</dbReference>
<evidence type="ECO:0000256" key="8">
    <source>
        <dbReference type="ARBA" id="ARBA00048449"/>
    </source>
</evidence>
<keyword evidence="9" id="KW-0479">Metal-binding</keyword>
<comment type="caution">
    <text evidence="9">Lacks conserved residue(s) required for the propagation of feature annotation.</text>
</comment>
<dbReference type="OrthoDB" id="9816013at2"/>
<feature type="binding site" evidence="10">
    <location>
        <begin position="329"/>
        <end position="330"/>
    </location>
    <ligand>
        <name>pyridoxal 5'-phosphate</name>
        <dbReference type="ChEBI" id="CHEBI:597326"/>
    </ligand>
</feature>
<dbReference type="GO" id="GO:0005737">
    <property type="term" value="C:cytoplasm"/>
    <property type="evidence" value="ECO:0007669"/>
    <property type="project" value="UniProtKB-SubCell"/>
</dbReference>
<keyword evidence="9" id="KW-0547">Nucleotide-binding</keyword>
<dbReference type="PANTHER" id="PTHR42684">
    <property type="entry name" value="ADENOSYLMETHIONINE-8-AMINO-7-OXONONANOATE AMINOTRANSFERASE"/>
    <property type="match status" value="1"/>
</dbReference>
<keyword evidence="9" id="KW-0963">Cytoplasm</keyword>
<dbReference type="Gene3D" id="3.40.50.300">
    <property type="entry name" value="P-loop containing nucleotide triphosphate hydrolases"/>
    <property type="match status" value="1"/>
</dbReference>